<dbReference type="RefSeq" id="WP_345253520.1">
    <property type="nucleotide sequence ID" value="NZ_BAABGY010000002.1"/>
</dbReference>
<dbReference type="EMBL" id="BAABGY010000002">
    <property type="protein sequence ID" value="GAA4321631.1"/>
    <property type="molecule type" value="Genomic_DNA"/>
</dbReference>
<reference evidence="7" key="1">
    <citation type="journal article" date="2019" name="Int. J. Syst. Evol. Microbiol.">
        <title>The Global Catalogue of Microorganisms (GCM) 10K type strain sequencing project: providing services to taxonomists for standard genome sequencing and annotation.</title>
        <authorList>
            <consortium name="The Broad Institute Genomics Platform"/>
            <consortium name="The Broad Institute Genome Sequencing Center for Infectious Disease"/>
            <person name="Wu L."/>
            <person name="Ma J."/>
        </authorList>
    </citation>
    <scope>NUCLEOTIDE SEQUENCE [LARGE SCALE GENOMIC DNA]</scope>
    <source>
        <strain evidence="7">JCM 17919</strain>
    </source>
</reference>
<keyword evidence="4" id="KW-0456">Lyase</keyword>
<comment type="caution">
    <text evidence="6">The sequence shown here is derived from an EMBL/GenBank/DDBJ whole genome shotgun (WGS) entry which is preliminary data.</text>
</comment>
<sequence>MFTKQAHIDGLLEQKLLPLFYHDSADTSVLVLEALYGAGIRYVEYTNRGAAAPANFGVLRAAASHMPGLQLGIGTIKNPQQAEQYLAFGADFIICPSMNAEVAAVAAAAGRLWIPGCMTPTEIAAAENAGATLVKIFPGNILGPGFISAVKDLFPGMRFLVTGGVEAEAENLASWFRAGVSGVGMGSKLLTKALVEAGDVKGLMAATGHALALVQEGQHAQI</sequence>
<evidence type="ECO:0000256" key="2">
    <source>
        <dbReference type="ARBA" id="ARBA00006906"/>
    </source>
</evidence>
<evidence type="ECO:0000313" key="7">
    <source>
        <dbReference type="Proteomes" id="UP001501725"/>
    </source>
</evidence>
<dbReference type="InterPro" id="IPR000887">
    <property type="entry name" value="Aldlse_KDPG_KHG"/>
</dbReference>
<comment type="subunit">
    <text evidence="3">Homotrimer.</text>
</comment>
<evidence type="ECO:0000256" key="4">
    <source>
        <dbReference type="ARBA" id="ARBA00023239"/>
    </source>
</evidence>
<gene>
    <name evidence="6" type="ORF">GCM10023184_07560</name>
</gene>
<proteinExistence type="inferred from homology"/>
<comment type="similarity">
    <text evidence="2">Belongs to the KHG/KDPG aldolase family.</text>
</comment>
<organism evidence="6 7">
    <name type="scientific">Flaviaesturariibacter amylovorans</name>
    <dbReference type="NCBI Taxonomy" id="1084520"/>
    <lineage>
        <taxon>Bacteria</taxon>
        <taxon>Pseudomonadati</taxon>
        <taxon>Bacteroidota</taxon>
        <taxon>Chitinophagia</taxon>
        <taxon>Chitinophagales</taxon>
        <taxon>Chitinophagaceae</taxon>
        <taxon>Flaviaestuariibacter</taxon>
    </lineage>
</organism>
<keyword evidence="7" id="KW-1185">Reference proteome</keyword>
<evidence type="ECO:0000256" key="5">
    <source>
        <dbReference type="ARBA" id="ARBA00023277"/>
    </source>
</evidence>
<protein>
    <submittedName>
        <fullName evidence="6">Bifunctional 4-hydroxy-2-oxoglutarate aldolase/2-dehydro-3-deoxy-phosphogluconate aldolase</fullName>
    </submittedName>
</protein>
<keyword evidence="5" id="KW-0119">Carbohydrate metabolism</keyword>
<dbReference type="PANTHER" id="PTHR30246:SF1">
    <property type="entry name" value="2-DEHYDRO-3-DEOXY-6-PHOSPHOGALACTONATE ALDOLASE-RELATED"/>
    <property type="match status" value="1"/>
</dbReference>
<comment type="pathway">
    <text evidence="1">Carbohydrate acid metabolism.</text>
</comment>
<dbReference type="Gene3D" id="3.20.20.70">
    <property type="entry name" value="Aldolase class I"/>
    <property type="match status" value="1"/>
</dbReference>
<name>A0ABP8GC97_9BACT</name>
<evidence type="ECO:0000256" key="3">
    <source>
        <dbReference type="ARBA" id="ARBA00011233"/>
    </source>
</evidence>
<evidence type="ECO:0000313" key="6">
    <source>
        <dbReference type="EMBL" id="GAA4321631.1"/>
    </source>
</evidence>
<dbReference type="InterPro" id="IPR013785">
    <property type="entry name" value="Aldolase_TIM"/>
</dbReference>
<dbReference type="CDD" id="cd00452">
    <property type="entry name" value="KDPG_aldolase"/>
    <property type="match status" value="1"/>
</dbReference>
<dbReference type="Pfam" id="PF01081">
    <property type="entry name" value="Aldolase"/>
    <property type="match status" value="1"/>
</dbReference>
<evidence type="ECO:0000256" key="1">
    <source>
        <dbReference type="ARBA" id="ARBA00004761"/>
    </source>
</evidence>
<accession>A0ABP8GC97</accession>
<dbReference type="PANTHER" id="PTHR30246">
    <property type="entry name" value="2-KETO-3-DEOXY-6-PHOSPHOGLUCONATE ALDOLASE"/>
    <property type="match status" value="1"/>
</dbReference>
<dbReference type="Proteomes" id="UP001501725">
    <property type="component" value="Unassembled WGS sequence"/>
</dbReference>
<dbReference type="SUPFAM" id="SSF51569">
    <property type="entry name" value="Aldolase"/>
    <property type="match status" value="1"/>
</dbReference>